<proteinExistence type="predicted"/>
<reference evidence="2 3" key="1">
    <citation type="submission" date="2021-06" db="EMBL/GenBank/DDBJ databases">
        <authorList>
            <person name="Palmer J.M."/>
        </authorList>
    </citation>
    <scope>NUCLEOTIDE SEQUENCE [LARGE SCALE GENOMIC DNA]</scope>
    <source>
        <strain evidence="2 3">CL_MEX2019</strain>
        <tissue evidence="2">Muscle</tissue>
    </source>
</reference>
<evidence type="ECO:0000256" key="1">
    <source>
        <dbReference type="SAM" id="MobiDB-lite"/>
    </source>
</evidence>
<dbReference type="Proteomes" id="UP001352852">
    <property type="component" value="Unassembled WGS sequence"/>
</dbReference>
<keyword evidence="3" id="KW-1185">Reference proteome</keyword>
<protein>
    <submittedName>
        <fullName evidence="2">Uncharacterized protein</fullName>
    </submittedName>
</protein>
<name>A0ABU7DLP3_9TELE</name>
<comment type="caution">
    <text evidence="2">The sequence shown here is derived from an EMBL/GenBank/DDBJ whole genome shotgun (WGS) entry which is preliminary data.</text>
</comment>
<accession>A0ABU7DLP3</accession>
<gene>
    <name evidence="2" type="ORF">CHARACLAT_031235</name>
</gene>
<feature type="region of interest" description="Disordered" evidence="1">
    <location>
        <begin position="129"/>
        <end position="153"/>
    </location>
</feature>
<sequence length="174" mass="19337">MPAACSQAHPVCCIIFISYIFPSNIQMLFVGEGAGFEDTPADDQVIRSLEMFEFPRWFLTTLESSMFLSLHNLEHGNPLQFFIAFKRLPACSLKFSTQYSFGSQTPNTINVLRLGVKLGSVLDLSFQTSGSKPPLSQPSIYHQEHPQPSEPDTFPQMQLRSIAAVCFSASPPIC</sequence>
<dbReference type="EMBL" id="JAHUTJ010029561">
    <property type="protein sequence ID" value="MED6275887.1"/>
    <property type="molecule type" value="Genomic_DNA"/>
</dbReference>
<evidence type="ECO:0000313" key="2">
    <source>
        <dbReference type="EMBL" id="MED6275887.1"/>
    </source>
</evidence>
<organism evidence="2 3">
    <name type="scientific">Characodon lateralis</name>
    <dbReference type="NCBI Taxonomy" id="208331"/>
    <lineage>
        <taxon>Eukaryota</taxon>
        <taxon>Metazoa</taxon>
        <taxon>Chordata</taxon>
        <taxon>Craniata</taxon>
        <taxon>Vertebrata</taxon>
        <taxon>Euteleostomi</taxon>
        <taxon>Actinopterygii</taxon>
        <taxon>Neopterygii</taxon>
        <taxon>Teleostei</taxon>
        <taxon>Neoteleostei</taxon>
        <taxon>Acanthomorphata</taxon>
        <taxon>Ovalentaria</taxon>
        <taxon>Atherinomorphae</taxon>
        <taxon>Cyprinodontiformes</taxon>
        <taxon>Goodeidae</taxon>
        <taxon>Characodon</taxon>
    </lineage>
</organism>
<evidence type="ECO:0000313" key="3">
    <source>
        <dbReference type="Proteomes" id="UP001352852"/>
    </source>
</evidence>